<dbReference type="EC" id="4.2.99.18" evidence="2"/>
<dbReference type="InterPro" id="IPR052054">
    <property type="entry name" value="Oxidative_DNA_repair_enzyme"/>
</dbReference>
<comment type="similarity">
    <text evidence="1">Belongs to the type-1 OGG1 family.</text>
</comment>
<evidence type="ECO:0000313" key="12">
    <source>
        <dbReference type="EMBL" id="GHJ86460.1"/>
    </source>
</evidence>
<dbReference type="GO" id="GO:0005634">
    <property type="term" value="C:nucleus"/>
    <property type="evidence" value="ECO:0007669"/>
    <property type="project" value="TreeGrafter"/>
</dbReference>
<dbReference type="InterPro" id="IPR023170">
    <property type="entry name" value="HhH_base_excis_C"/>
</dbReference>
<dbReference type="InterPro" id="IPR012904">
    <property type="entry name" value="OGG_N"/>
</dbReference>
<proteinExistence type="inferred from homology"/>
<comment type="caution">
    <text evidence="12">The sequence shown here is derived from an EMBL/GenBank/DDBJ whole genome shotgun (WGS) entry which is preliminary data.</text>
</comment>
<dbReference type="Proteomes" id="UP000620104">
    <property type="component" value="Unassembled WGS sequence"/>
</dbReference>
<evidence type="ECO:0000259" key="11">
    <source>
        <dbReference type="SMART" id="SM00478"/>
    </source>
</evidence>
<dbReference type="GO" id="GO:0140078">
    <property type="term" value="F:class I DNA-(apurinic or apyrimidinic site) endonuclease activity"/>
    <property type="evidence" value="ECO:0007669"/>
    <property type="project" value="UniProtKB-EC"/>
</dbReference>
<feature type="compositionally biased region" description="Gly residues" evidence="10">
    <location>
        <begin position="483"/>
        <end position="492"/>
    </location>
</feature>
<evidence type="ECO:0000256" key="2">
    <source>
        <dbReference type="ARBA" id="ARBA00012720"/>
    </source>
</evidence>
<feature type="compositionally biased region" description="Low complexity" evidence="10">
    <location>
        <begin position="270"/>
        <end position="287"/>
    </location>
</feature>
<feature type="region of interest" description="Disordered" evidence="10">
    <location>
        <begin position="62"/>
        <end position="113"/>
    </location>
</feature>
<dbReference type="Gene3D" id="3.30.310.40">
    <property type="match status" value="1"/>
</dbReference>
<dbReference type="Gene3D" id="1.10.340.30">
    <property type="entry name" value="Hypothetical protein, domain 2"/>
    <property type="match status" value="1"/>
</dbReference>
<dbReference type="SMART" id="SM00478">
    <property type="entry name" value="ENDO3c"/>
    <property type="match status" value="1"/>
</dbReference>
<dbReference type="Gene3D" id="1.10.1670.10">
    <property type="entry name" value="Helix-hairpin-Helix base-excision DNA repair enzymes (C-terminal)"/>
    <property type="match status" value="1"/>
</dbReference>
<dbReference type="InterPro" id="IPR011257">
    <property type="entry name" value="DNA_glycosylase"/>
</dbReference>
<dbReference type="GO" id="GO:0034039">
    <property type="term" value="F:8-oxo-7,8-dihydroguanine DNA N-glycosylase activity"/>
    <property type="evidence" value="ECO:0007669"/>
    <property type="project" value="TreeGrafter"/>
</dbReference>
<evidence type="ECO:0000256" key="6">
    <source>
        <dbReference type="ARBA" id="ARBA00023239"/>
    </source>
</evidence>
<evidence type="ECO:0000256" key="4">
    <source>
        <dbReference type="ARBA" id="ARBA00022801"/>
    </source>
</evidence>
<keyword evidence="3" id="KW-0227">DNA damage</keyword>
<keyword evidence="13" id="KW-1185">Reference proteome</keyword>
<dbReference type="Pfam" id="PF07934">
    <property type="entry name" value="OGG_N"/>
    <property type="match status" value="1"/>
</dbReference>
<gene>
    <name evidence="12" type="ORF">NliqN6_2862</name>
</gene>
<evidence type="ECO:0000256" key="7">
    <source>
        <dbReference type="ARBA" id="ARBA00023268"/>
    </source>
</evidence>
<protein>
    <recommendedName>
        <fullName evidence="2">DNA-(apurinic or apyrimidinic site) lyase</fullName>
        <ecNumber evidence="2">4.2.99.18</ecNumber>
    </recommendedName>
</protein>
<dbReference type="GO" id="GO:0006289">
    <property type="term" value="P:nucleotide-excision repair"/>
    <property type="evidence" value="ECO:0007669"/>
    <property type="project" value="InterPro"/>
</dbReference>
<dbReference type="SUPFAM" id="SSF48150">
    <property type="entry name" value="DNA-glycosylase"/>
    <property type="match status" value="1"/>
</dbReference>
<dbReference type="GO" id="GO:0006285">
    <property type="term" value="P:base-excision repair, AP site formation"/>
    <property type="evidence" value="ECO:0007669"/>
    <property type="project" value="TreeGrafter"/>
</dbReference>
<feature type="compositionally biased region" description="Basic and acidic residues" evidence="10">
    <location>
        <begin position="494"/>
        <end position="503"/>
    </location>
</feature>
<evidence type="ECO:0000313" key="13">
    <source>
        <dbReference type="Proteomes" id="UP000620104"/>
    </source>
</evidence>
<organism evidence="12 13">
    <name type="scientific">Naganishia liquefaciens</name>
    <dbReference type="NCBI Taxonomy" id="104408"/>
    <lineage>
        <taxon>Eukaryota</taxon>
        <taxon>Fungi</taxon>
        <taxon>Dikarya</taxon>
        <taxon>Basidiomycota</taxon>
        <taxon>Agaricomycotina</taxon>
        <taxon>Tremellomycetes</taxon>
        <taxon>Filobasidiales</taxon>
        <taxon>Filobasidiaceae</taxon>
        <taxon>Naganishia</taxon>
    </lineage>
</organism>
<feature type="region of interest" description="Disordered" evidence="10">
    <location>
        <begin position="325"/>
        <end position="345"/>
    </location>
</feature>
<evidence type="ECO:0000256" key="5">
    <source>
        <dbReference type="ARBA" id="ARBA00023204"/>
    </source>
</evidence>
<dbReference type="InterPro" id="IPR003265">
    <property type="entry name" value="HhH-GPD_domain"/>
</dbReference>
<feature type="region of interest" description="Disordered" evidence="10">
    <location>
        <begin position="482"/>
        <end position="565"/>
    </location>
</feature>
<dbReference type="SUPFAM" id="SSF55945">
    <property type="entry name" value="TATA-box binding protein-like"/>
    <property type="match status" value="1"/>
</dbReference>
<dbReference type="AlphaFoldDB" id="A0A8H3TTN0"/>
<feature type="domain" description="HhH-GPD" evidence="11">
    <location>
        <begin position="264"/>
        <end position="452"/>
    </location>
</feature>
<dbReference type="GO" id="GO:0003684">
    <property type="term" value="F:damaged DNA binding"/>
    <property type="evidence" value="ECO:0007669"/>
    <property type="project" value="InterPro"/>
</dbReference>
<evidence type="ECO:0000256" key="3">
    <source>
        <dbReference type="ARBA" id="ARBA00022763"/>
    </source>
</evidence>
<keyword evidence="8" id="KW-0326">Glycosidase</keyword>
<feature type="compositionally biased region" description="Acidic residues" evidence="10">
    <location>
        <begin position="329"/>
        <end position="339"/>
    </location>
</feature>
<keyword evidence="5" id="KW-0234">DNA repair</keyword>
<comment type="catalytic activity">
    <reaction evidence="9">
        <text>2'-deoxyribonucleotide-(2'-deoxyribose 5'-phosphate)-2'-deoxyribonucleotide-DNA = a 3'-end 2'-deoxyribonucleotide-(2,3-dehydro-2,3-deoxyribose 5'-phosphate)-DNA + a 5'-end 5'-phospho-2'-deoxyribonucleoside-DNA + H(+)</text>
        <dbReference type="Rhea" id="RHEA:66592"/>
        <dbReference type="Rhea" id="RHEA-COMP:13180"/>
        <dbReference type="Rhea" id="RHEA-COMP:16897"/>
        <dbReference type="Rhea" id="RHEA-COMP:17067"/>
        <dbReference type="ChEBI" id="CHEBI:15378"/>
        <dbReference type="ChEBI" id="CHEBI:136412"/>
        <dbReference type="ChEBI" id="CHEBI:157695"/>
        <dbReference type="ChEBI" id="CHEBI:167181"/>
        <dbReference type="EC" id="4.2.99.18"/>
    </reaction>
</comment>
<evidence type="ECO:0000256" key="10">
    <source>
        <dbReference type="SAM" id="MobiDB-lite"/>
    </source>
</evidence>
<evidence type="ECO:0000256" key="1">
    <source>
        <dbReference type="ARBA" id="ARBA00010679"/>
    </source>
</evidence>
<dbReference type="PANTHER" id="PTHR10242:SF2">
    <property type="entry name" value="N-GLYCOSYLASE_DNA LYASE"/>
    <property type="match status" value="1"/>
</dbReference>
<feature type="region of interest" description="Disordered" evidence="10">
    <location>
        <begin position="579"/>
        <end position="612"/>
    </location>
</feature>
<name>A0A8H3TTN0_9TREE</name>
<feature type="compositionally biased region" description="Basic and acidic residues" evidence="10">
    <location>
        <begin position="78"/>
        <end position="88"/>
    </location>
</feature>
<keyword evidence="7" id="KW-0511">Multifunctional enzyme</keyword>
<evidence type="ECO:0000256" key="8">
    <source>
        <dbReference type="ARBA" id="ARBA00023295"/>
    </source>
</evidence>
<sequence length="634" mass="68863">MSTATTGADERPRFPEQWHALEIPVDELDLRHTLPVGQTFLWHRQGIQRGWMAERVGDTVEGESRTFVKQEPGPPVKQEPETPIKQEPTDPSPLVNPEPSFDTPPSLPTDEWSRAIPNPPRILFLRQTPSRIYYTSLPPHPATDRAYLVDLFNVHVTAEYGSLNGVYDAWAHGDPALFGKTRERGGVPTGVRVLRQDPWECLLSFITSSANNVPRITSLMHRLCRHFSPPLITLPAPSADPSATPDTDVISTTTYHLFPRPIDLLSQSRSAAASGTGTGTGTATATTTHHLEHTLRDLGFGYRAGFIAAAVRTLVCAHGTHEERALLGEESEETEDTTEGETTGEVRDVRGVEAFLHGLRTEGAPWREELLALKGVGRKVADCIGLMSLDRHHIVPIDTHLQQIAARHPRFPAKLKSKATSTEAVYNAVQEFLAGIWGSDDHASGLAGWCQSVMFAADLKGSTAVVGVKVEQTVMVKEEVLLVGGGGGGGGPEESDRSEEINGRRSRQRRQVKSSASVVSEEMLDVPPAVATTTTTRKRKRHVEPLESGARKSTSKAGGKVARKMTTVTTTTTTRISDLLGSEKGSLQQGERIKGEADAGDGTARKASRRAERYAVRCDKLEVDPLGPTDSGGT</sequence>
<reference evidence="12" key="1">
    <citation type="submission" date="2020-07" db="EMBL/GenBank/DDBJ databases">
        <title>Draft Genome Sequence of a Deep-Sea Yeast, Naganishia (Cryptococcus) liquefaciens strain N6.</title>
        <authorList>
            <person name="Han Y.W."/>
            <person name="Kajitani R."/>
            <person name="Morimoto H."/>
            <person name="Parhat M."/>
            <person name="Tsubouchi H."/>
            <person name="Bakenova O."/>
            <person name="Ogata M."/>
            <person name="Argunhan B."/>
            <person name="Aoki R."/>
            <person name="Kajiwara S."/>
            <person name="Itoh T."/>
            <person name="Iwasaki H."/>
        </authorList>
    </citation>
    <scope>NUCLEOTIDE SEQUENCE</scope>
    <source>
        <strain evidence="12">N6</strain>
    </source>
</reference>
<dbReference type="OrthoDB" id="238681at2759"/>
<feature type="region of interest" description="Disordered" evidence="10">
    <location>
        <begin position="268"/>
        <end position="287"/>
    </location>
</feature>
<evidence type="ECO:0000256" key="9">
    <source>
        <dbReference type="ARBA" id="ARBA00044632"/>
    </source>
</evidence>
<dbReference type="EMBL" id="BLZA01000018">
    <property type="protein sequence ID" value="GHJ86460.1"/>
    <property type="molecule type" value="Genomic_DNA"/>
</dbReference>
<keyword evidence="4" id="KW-0378">Hydrolase</keyword>
<dbReference type="PANTHER" id="PTHR10242">
    <property type="entry name" value="8-OXOGUANINE DNA GLYCOSYLASE"/>
    <property type="match status" value="1"/>
</dbReference>
<accession>A0A8H3TTN0</accession>
<keyword evidence="6" id="KW-0456">Lyase</keyword>